<reference evidence="10" key="1">
    <citation type="submission" date="2025-08" db="UniProtKB">
        <authorList>
            <consortium name="RefSeq"/>
        </authorList>
    </citation>
    <scope>IDENTIFICATION</scope>
</reference>
<dbReference type="GO" id="GO:0007165">
    <property type="term" value="P:signal transduction"/>
    <property type="evidence" value="ECO:0007669"/>
    <property type="project" value="InterPro"/>
</dbReference>
<dbReference type="GeneID" id="101361808"/>
<evidence type="ECO:0000256" key="5">
    <source>
        <dbReference type="ARBA" id="ARBA00023212"/>
    </source>
</evidence>
<feature type="region of interest" description="Disordered" evidence="7">
    <location>
        <begin position="2340"/>
        <end position="2361"/>
    </location>
</feature>
<keyword evidence="5" id="KW-0206">Cytoskeleton</keyword>
<dbReference type="STRING" id="127582.A0A2Y9RT99"/>
<dbReference type="RefSeq" id="XP_023594868.1">
    <property type="nucleotide sequence ID" value="XM_023739100.1"/>
</dbReference>
<feature type="region of interest" description="Disordered" evidence="7">
    <location>
        <begin position="656"/>
        <end position="695"/>
    </location>
</feature>
<dbReference type="Proteomes" id="UP000248480">
    <property type="component" value="Unplaced"/>
</dbReference>
<dbReference type="InterPro" id="IPR028745">
    <property type="entry name" value="AKAP9/Pericentrin"/>
</dbReference>
<feature type="compositionally biased region" description="Basic and acidic residues" evidence="7">
    <location>
        <begin position="3292"/>
        <end position="3307"/>
    </location>
</feature>
<evidence type="ECO:0000256" key="3">
    <source>
        <dbReference type="ARBA" id="ARBA00022553"/>
    </source>
</evidence>
<dbReference type="InterPro" id="IPR019528">
    <property type="entry name" value="PACT_domain"/>
</dbReference>
<evidence type="ECO:0000256" key="6">
    <source>
        <dbReference type="SAM" id="Coils"/>
    </source>
</evidence>
<feature type="compositionally biased region" description="Basic and acidic residues" evidence="7">
    <location>
        <begin position="665"/>
        <end position="694"/>
    </location>
</feature>
<feature type="region of interest" description="Disordered" evidence="7">
    <location>
        <begin position="1927"/>
        <end position="1970"/>
    </location>
</feature>
<feature type="coiled-coil region" evidence="6">
    <location>
        <begin position="2789"/>
        <end position="2816"/>
    </location>
</feature>
<proteinExistence type="predicted"/>
<feature type="region of interest" description="Disordered" evidence="7">
    <location>
        <begin position="1255"/>
        <end position="1277"/>
    </location>
</feature>
<feature type="region of interest" description="Disordered" evidence="7">
    <location>
        <begin position="1987"/>
        <end position="2076"/>
    </location>
</feature>
<feature type="coiled-coil region" evidence="6">
    <location>
        <begin position="232"/>
        <end position="309"/>
    </location>
</feature>
<gene>
    <name evidence="10" type="primary">PCNT</name>
</gene>
<dbReference type="PANTHER" id="PTHR44981">
    <property type="entry name" value="PERICENTRIN-LIKE PROTEIN, ISOFORM F"/>
    <property type="match status" value="1"/>
</dbReference>
<feature type="region of interest" description="Disordered" evidence="7">
    <location>
        <begin position="2602"/>
        <end position="2639"/>
    </location>
</feature>
<keyword evidence="3" id="KW-0597">Phosphoprotein</keyword>
<evidence type="ECO:0000313" key="9">
    <source>
        <dbReference type="Proteomes" id="UP000248480"/>
    </source>
</evidence>
<feature type="region of interest" description="Disordered" evidence="7">
    <location>
        <begin position="3320"/>
        <end position="3339"/>
    </location>
</feature>
<evidence type="ECO:0000259" key="8">
    <source>
        <dbReference type="Pfam" id="PF10495"/>
    </source>
</evidence>
<feature type="coiled-coil region" evidence="6">
    <location>
        <begin position="1373"/>
        <end position="1411"/>
    </location>
</feature>
<dbReference type="PANTHER" id="PTHR44981:SF3">
    <property type="entry name" value="PERICENTRIN"/>
    <property type="match status" value="1"/>
</dbReference>
<evidence type="ECO:0000256" key="4">
    <source>
        <dbReference type="ARBA" id="ARBA00023054"/>
    </source>
</evidence>
<feature type="region of interest" description="Disordered" evidence="7">
    <location>
        <begin position="2115"/>
        <end position="2193"/>
    </location>
</feature>
<comment type="subcellular location">
    <subcellularLocation>
        <location evidence="1">Cytoplasm</location>
        <location evidence="1">Cytoskeleton</location>
        <location evidence="1">Microtubule organizing center</location>
        <location evidence="1">Centrosome</location>
    </subcellularLocation>
</comment>
<feature type="compositionally biased region" description="Polar residues" evidence="7">
    <location>
        <begin position="2006"/>
        <end position="2020"/>
    </location>
</feature>
<feature type="coiled-coil region" evidence="6">
    <location>
        <begin position="8"/>
        <end position="136"/>
    </location>
</feature>
<feature type="domain" description="Pericentrin/AKAP-450 centrosomal targeting" evidence="8">
    <location>
        <begin position="3018"/>
        <end position="3096"/>
    </location>
</feature>
<evidence type="ECO:0000313" key="10">
    <source>
        <dbReference type="RefSeq" id="XP_023594868.1"/>
    </source>
</evidence>
<keyword evidence="4 6" id="KW-0175">Coiled coil</keyword>
<dbReference type="GO" id="GO:0005737">
    <property type="term" value="C:cytoplasm"/>
    <property type="evidence" value="ECO:0007669"/>
    <property type="project" value="UniProtKB-ARBA"/>
</dbReference>
<feature type="coiled-coil region" evidence="6">
    <location>
        <begin position="580"/>
        <end position="607"/>
    </location>
</feature>
<dbReference type="CTD" id="5116"/>
<feature type="region of interest" description="Disordered" evidence="7">
    <location>
        <begin position="837"/>
        <end position="857"/>
    </location>
</feature>
<feature type="compositionally biased region" description="Basic and acidic residues" evidence="7">
    <location>
        <begin position="2768"/>
        <end position="2778"/>
    </location>
</feature>
<dbReference type="InParanoid" id="A0A2Y9RT99"/>
<protein>
    <submittedName>
        <fullName evidence="10">Pericentrin</fullName>
    </submittedName>
</protein>
<evidence type="ECO:0000256" key="2">
    <source>
        <dbReference type="ARBA" id="ARBA00022490"/>
    </source>
</evidence>
<feature type="compositionally biased region" description="Polar residues" evidence="7">
    <location>
        <begin position="1939"/>
        <end position="1970"/>
    </location>
</feature>
<evidence type="ECO:0000256" key="7">
    <source>
        <dbReference type="SAM" id="MobiDB-lite"/>
    </source>
</evidence>
<feature type="coiled-coil region" evidence="6">
    <location>
        <begin position="1185"/>
        <end position="1226"/>
    </location>
</feature>
<organism evidence="9 10">
    <name type="scientific">Trichechus manatus latirostris</name>
    <name type="common">Florida manatee</name>
    <dbReference type="NCBI Taxonomy" id="127582"/>
    <lineage>
        <taxon>Eukaryota</taxon>
        <taxon>Metazoa</taxon>
        <taxon>Chordata</taxon>
        <taxon>Craniata</taxon>
        <taxon>Vertebrata</taxon>
        <taxon>Euteleostomi</taxon>
        <taxon>Mammalia</taxon>
        <taxon>Eutheria</taxon>
        <taxon>Afrotheria</taxon>
        <taxon>Sirenia</taxon>
        <taxon>Trichechidae</taxon>
        <taxon>Trichechus</taxon>
    </lineage>
</organism>
<feature type="compositionally biased region" description="Basic and acidic residues" evidence="7">
    <location>
        <begin position="2348"/>
        <end position="2358"/>
    </location>
</feature>
<feature type="region of interest" description="Disordered" evidence="7">
    <location>
        <begin position="2754"/>
        <end position="2778"/>
    </location>
</feature>
<keyword evidence="2" id="KW-0963">Cytoplasm</keyword>
<dbReference type="GO" id="GO:0060090">
    <property type="term" value="F:molecular adaptor activity"/>
    <property type="evidence" value="ECO:0007669"/>
    <property type="project" value="InterPro"/>
</dbReference>
<name>A0A2Y9RT99_TRIMA</name>
<feature type="region of interest" description="Disordered" evidence="7">
    <location>
        <begin position="3240"/>
        <end position="3307"/>
    </location>
</feature>
<evidence type="ECO:0000256" key="1">
    <source>
        <dbReference type="ARBA" id="ARBA00004300"/>
    </source>
</evidence>
<feature type="coiled-coil region" evidence="6">
    <location>
        <begin position="527"/>
        <end position="554"/>
    </location>
</feature>
<dbReference type="GO" id="GO:0005813">
    <property type="term" value="C:centrosome"/>
    <property type="evidence" value="ECO:0007669"/>
    <property type="project" value="UniProtKB-SubCell"/>
</dbReference>
<sequence length="3339" mass="372135">MITCFHPIKELQEQLLAAASHVEELEQLKRDFAQQQQREKIEHETDLEQLRIYFEKKLRDAEKSYQEDLTLLQQRLQEVKEDSFLEYADISSSSTFLEEMAEKERKEHLDQLKLQLEQHEESLMCLQAQLEEKHRRELEVLKSSLEIQHEEEMTKVRMDLADKHLAETQVWKREQCLELERLRAALSGEHIQELTRMRLQHTQDVASEVETEVVARVLGLENEYKVKFSLLQTELKEEMELLKIENRNLHEKLQHEIHLREDVEKAKCNSLEEHQEEVRKTKEKVQLMRQEFKEKEEEWEVTREDLKRKAEEKLTLMLLQLREKTESEKQAIIDRFELRETEMRQLQGEQAAQIQELARSLAEQQGRLKQLELGAAGDEPPQCSQCGPVAEAWQRTTLRLKEDCALQLMLAQNRFLEERKEMMEKFAAEHDAALQVLQEKHVGELQLLQDSHRQHVVSLTTELQAEHQAEMGALRTTLQSEQRVLLETHAAELQTRQAEELSTLEAKHLSNLDSLESCYLSAIQMLRDEHRQALQQLSVDLEEQLRKKDALHQVVLTQELEQLKLKHEGELQGTKDSLRIEMSTKHIESLKAMAAELQRAHQEELAAALHAQRCLLEEEKSSALDGVGTEVVLVERRHQAAPQELGDVQVAEAQTPQEEAVQSELEEKAALREEEEVRERDSEQVQSPHEKEEASLSLQLQEKEHHIQQLKDQITSLSNEIEECHSALEKLQQRCERENQEGANLISVLKSDIDLSYNERNALQDALRRLLSLFGETLRAAVAMRSQISERVGLCLDDVGATDTESLPEVWPSVEVLCAGDCTGEHAAPTLDEALPGFSTAPLEPDGTPPESAEASAAAEISSHVCESFFMSPEATLEYEQPVRKVYQSLRVAVNSLLEMALDSSRQLEEARQIHSRFEKEFNYKNEETAQVIRKQKELLDCLNEESAATAALTRELHQAHGVIEGFKEERADLQAALDQKEQSEQRLVLELEHLGRQLQVATQEQARLKEECAALQSQKEVLAAGAQEREAGLRKEVECLTEEHLETRKQCEKDRAALLSQLRMLESELEEQVSRHQACAQHAEEVAALKQQMASLDKHLRSQRQFMDEQAAEREHERDEFQQEIQRLEEELRQATRPQATGAHDGHQSTQPSEEVELLQEKLREKSDGFNELAVKKELADRWLAVQREEIQRLEAAVAEAGRRAAQLQKELETQRRIGEESQQDKELLKKQQMNHLILVSALQTELEEAKCHVPPAGSPAGGTEAQPEAAPEGQPQCKREVLDLKEQLEEVKDNLASKNEEILHLTLKLDVQAQHTAASLRELQEENAHLKAFLHSKEEEIVSMREQLQVQPDGSGESVEREAVCDRSPEVEELKSIIENLQENQARLQKEKAEEIEQLHEVIEKLQKELSPGGPVTPEISDSPAESLRTELERELLGAREVVAKDLAEPGPHVWALQAELEAALVGKAALCRLLEEREQGHHQALEALGQSLQAAEAAATRQLAGLRRSVALKESALEALASRLAEFEDTLREKEALISEKDLEISALSKQRAARLAELEAMLVAVSGFRRTLERQPWAEVAEPPELQALRAQCAHLGRQLQTMSQRFLLCQRELGRHQARGQAGARSGVPSGTAAVETVCSNGSDQDGGSRPMHTVPHGQDPQVGFLLPGHGVGVGQSSPRKLGFFLTLLLFKNFHGISPSPMVTGSSCQWVAVSGRSLWVVWCGDPVGGVGRDILWVLWSVGQPQLCTAPSPPHCTLARGQPQLCTAPSPPHCTRALGQPQLCTAPSPPHCTRALGQPQLCTAPSPPHCTLAPGQAQLCSLVKDHQQPAPGCEAPGGAGLVGRESVMSVLAACQKQLASELLLVRDEVLLSRENSRGRLRRDKGKERLLEDCQLQKADLLTQVKHLQERLAHLVCSMTAHDVGPEGSMHPPPSARSTPSLENSFSEVSCSDESTDRSTPADVSNTHRTTWDVTEVIEYPDVLTGTGTSNVPIREKMEPQGSPLSLKTGLQSSSQGAEPPRSPVRAMDLSWGSPEVVRRDSSLEPPPSLPLTPCSDAAGLRSPGSSLLQAGDSGRLCYTVPTAKGRALPWAGSPLAEKDVEDFVVTSFGSQENLRSSPLGAGKSDGSEKSDGSGFGEILNEGSERIEAPLASPTAPPQKSGRRQSPPVAMKERAVHAKQVQVMDGGKQCESTRASMRSRKPSDPALCHMGATVSVLRLPEQDVALRSRGLLSQNAGWGLLGGGPQGFHVVLVPPCSISQSCGGIVTSVSGCLEEDVLVTWGSIKMVISQSCGGIVTSVSGCLEEDVLVTWGSIKMALLKMVCDESHHILALSEHRGAPSTLGRGEPHDPPERGLGEGLGLMEAVPALGAPQKGEEEPSDVCVDWRGAFLRAVQDAIEKERHALGVELQSRLGCCEPGDGSSLLERLEKVVREQGALREPSVESLCLSERSSLLSEVQALRAQLRMTHLQNQEKMQQLCAALTSTEARGSRQEHQLRRQVELLAYKVEQEKCIASDLQKTLSQEQEKVTGVRKLLVSEQNAVRDLKTELCECKQENERLLKSLSDVQKEVLQLRSMLDSKEKDLEAALKELEAERRKEHALQSQLEEEQLQHLQKEGQSSQALEVTQGGGAAPPSLVPSWRALGAGCVSVWQHSGDGGGLGRGQSYVSASCSQKVGSSLPSAASCLQKQRLEAEVQMRSQELKREREVSSGLEATVEALQTQKQELRCSLEKEREKPAQLQAELEQLHARLREQDARKERRRRAEPRQSRADAEKWKKWQRDKERLRELELRRQRDEHKIKQLQRTVRDLQLREDLHPGGGVCTSAPRSAGHAELHVPLELSRLREQQEQLESTRQQLLCAAGLLTSFIHQTVNRTINDWTSSNEKSVASLLRTLEELKSDLSMSTSTQKNTAAQLQTQLVDVLLKDNDSLTKVLSTVTQEKAELCKAVSKLEKTLKHHLHKGCTLSKPGRAAWKHERMAPQGSPRHADPRLCMLAGNEEAATCSVKMEKLYLHYLRAESFRKALIYQKKYLLLLIGGFQDSEQETLSMIAHLGVFPSKPDKKATASRPFTKFRTAVRVVVAILRLRFLVKKWQEVDRKGTLLRGTALRPAPLASGRVTSSRSIALSQSRVMQPSLAVAQNGAPSARCLCTCPHRPHLVISGVSACLFLSCVEAAPYPHLSWCPPGRPLTVAHTGMGSGQPHRSEMWDMWASIPTKMCPFLFLIPACSVILGEEAPMSQRQPPLPETTGSPPTRDASPGLVRDPACGTRPTPTASPRRKDRSTPSPNSRSERPLDAAQDPEHSLTEYIHHLELIQQRLGGLPSDSTSKKSCRQKIK</sequence>
<accession>A0A2Y9RT99</accession>
<feature type="coiled-coil region" evidence="6">
    <location>
        <begin position="1520"/>
        <end position="1554"/>
    </location>
</feature>
<dbReference type="Pfam" id="PF10495">
    <property type="entry name" value="PACT_coil_coil"/>
    <property type="match status" value="1"/>
</dbReference>
<feature type="region of interest" description="Disordered" evidence="7">
    <location>
        <begin position="1642"/>
        <end position="1664"/>
    </location>
</feature>
<feature type="region of interest" description="Disordered" evidence="7">
    <location>
        <begin position="1136"/>
        <end position="1159"/>
    </location>
</feature>
<keyword evidence="9" id="KW-1185">Reference proteome</keyword>
<dbReference type="KEGG" id="tmu:101361808"/>
<dbReference type="FunCoup" id="A0A2Y9RT99">
    <property type="interactions" value="1121"/>
</dbReference>